<dbReference type="KEGG" id="sflv:IC614_11450"/>
<proteinExistence type="predicted"/>
<keyword evidence="2" id="KW-1185">Reference proteome</keyword>
<reference evidence="1 2" key="1">
    <citation type="submission" date="2020-11" db="EMBL/GenBank/DDBJ databases">
        <title>Genome seq and assembly of Sphingosinicella sp.</title>
        <authorList>
            <person name="Chhetri G."/>
        </authorList>
    </citation>
    <scope>NUCLEOTIDE SEQUENCE [LARGE SCALE GENOMIC DNA]</scope>
    <source>
        <strain evidence="1 2">UDD2</strain>
    </source>
</reference>
<accession>A0A7T2LN91</accession>
<evidence type="ECO:0000313" key="2">
    <source>
        <dbReference type="Proteomes" id="UP000594873"/>
    </source>
</evidence>
<dbReference type="EMBL" id="CP065592">
    <property type="protein sequence ID" value="QPQ56350.1"/>
    <property type="molecule type" value="Genomic_DNA"/>
</dbReference>
<protein>
    <submittedName>
        <fullName evidence="1">DUF445 domain-containing protein</fullName>
    </submittedName>
</protein>
<dbReference type="PANTHER" id="PTHR38442:SF1">
    <property type="entry name" value="INNER MEMBRANE PROTEIN"/>
    <property type="match status" value="1"/>
</dbReference>
<dbReference type="Proteomes" id="UP000594873">
    <property type="component" value="Chromosome"/>
</dbReference>
<organism evidence="1 2">
    <name type="scientific">Allosphingosinicella flava</name>
    <dbReference type="NCBI Taxonomy" id="2771430"/>
    <lineage>
        <taxon>Bacteria</taxon>
        <taxon>Pseudomonadati</taxon>
        <taxon>Pseudomonadota</taxon>
        <taxon>Alphaproteobacteria</taxon>
        <taxon>Sphingomonadales</taxon>
        <taxon>Sphingomonadaceae</taxon>
        <taxon>Allosphingosinicella</taxon>
    </lineage>
</organism>
<dbReference type="InterPro" id="IPR007383">
    <property type="entry name" value="DUF445"/>
</dbReference>
<evidence type="ECO:0000313" key="1">
    <source>
        <dbReference type="EMBL" id="QPQ56350.1"/>
    </source>
</evidence>
<dbReference type="AlphaFoldDB" id="A0A7T2LN91"/>
<gene>
    <name evidence="1" type="ORF">IC614_11450</name>
</gene>
<name>A0A7T2LN91_9SPHN</name>
<dbReference type="PANTHER" id="PTHR38442">
    <property type="entry name" value="INNER MEMBRANE PROTEIN-RELATED"/>
    <property type="match status" value="1"/>
</dbReference>
<sequence length="401" mass="43392">MRVIATGMLLAMAALFAVATSLDEAYPAWGFVKAFAEAAMVGGLADWFAVTALFRHPLGLPIPHTAIIPRNKDRIGDTLALFLRDNFLTPSVVARRMGKVDVAGAIGRFLAEPPAGEGRLREGASRLIVDVLESLDQERLGGMVKSAISSRIRALEVSPMLGQSLEAAMDEDRHIPVLDSIITWAGRTLDANEDIIRDMVHERAGWVMRLAGIDDKLADAIVDGLRRLTIDMAVDPHHPLRQSAEEGLARLASNLRSDPDTQAKVEEMKNGLVDNEALSHWMDGLWENARAGLLRAARDPDATMAGKFGEALQQLGTTLQDDARLKATINQFARRTVVGMVATYGTGIVALVSETVRGWDARTITGRLESAVGRDLQYIRVNGTLVGGLVGLIIHTVETVA</sequence>
<dbReference type="Pfam" id="PF04286">
    <property type="entry name" value="DUF445"/>
    <property type="match status" value="1"/>
</dbReference>
<dbReference type="GO" id="GO:0005886">
    <property type="term" value="C:plasma membrane"/>
    <property type="evidence" value="ECO:0007669"/>
    <property type="project" value="TreeGrafter"/>
</dbReference>